<name>A0A4P6ES71_9MICO</name>
<organism evidence="1 2">
    <name type="scientific">Xylanimonas allomyrinae</name>
    <dbReference type="NCBI Taxonomy" id="2509459"/>
    <lineage>
        <taxon>Bacteria</taxon>
        <taxon>Bacillati</taxon>
        <taxon>Actinomycetota</taxon>
        <taxon>Actinomycetes</taxon>
        <taxon>Micrococcales</taxon>
        <taxon>Promicromonosporaceae</taxon>
        <taxon>Xylanimonas</taxon>
    </lineage>
</organism>
<sequence>MTHPLSVEHYATYARARSALRALDLGAPTRPLGWGYRDVVQLLDLLHLDEGITHIFEVDAPRPDLVAGARTAITALTAFGKPPAALDAVVAALDAAYAAELAAQDA</sequence>
<gene>
    <name evidence="1" type="ORF">ET495_08310</name>
</gene>
<evidence type="ECO:0000313" key="2">
    <source>
        <dbReference type="Proteomes" id="UP000291758"/>
    </source>
</evidence>
<keyword evidence="2" id="KW-1185">Reference proteome</keyword>
<protein>
    <submittedName>
        <fullName evidence="1">Uncharacterized protein</fullName>
    </submittedName>
</protein>
<dbReference type="RefSeq" id="WP_129204162.1">
    <property type="nucleotide sequence ID" value="NZ_CP035495.1"/>
</dbReference>
<evidence type="ECO:0000313" key="1">
    <source>
        <dbReference type="EMBL" id="QAY63247.1"/>
    </source>
</evidence>
<dbReference type="KEGG" id="xyl:ET495_08310"/>
<reference evidence="1 2" key="1">
    <citation type="submission" date="2019-01" db="EMBL/GenBank/DDBJ databases">
        <title>Genome sequencing of strain 2JSPR-7.</title>
        <authorList>
            <person name="Heo J."/>
            <person name="Kim S.-J."/>
            <person name="Kim J.-S."/>
            <person name="Hong S.-B."/>
            <person name="Kwon S.-W."/>
        </authorList>
    </citation>
    <scope>NUCLEOTIDE SEQUENCE [LARGE SCALE GENOMIC DNA]</scope>
    <source>
        <strain evidence="1 2">2JSPR-7</strain>
    </source>
</reference>
<accession>A0A4P6ES71</accession>
<proteinExistence type="predicted"/>
<dbReference type="EMBL" id="CP035495">
    <property type="protein sequence ID" value="QAY63247.1"/>
    <property type="molecule type" value="Genomic_DNA"/>
</dbReference>
<dbReference type="Proteomes" id="UP000291758">
    <property type="component" value="Chromosome"/>
</dbReference>
<dbReference type="AlphaFoldDB" id="A0A4P6ES71"/>